<dbReference type="Gene3D" id="3.30.750.140">
    <property type="match status" value="1"/>
</dbReference>
<feature type="compositionally biased region" description="Basic and acidic residues" evidence="1">
    <location>
        <begin position="181"/>
        <end position="192"/>
    </location>
</feature>
<comment type="caution">
    <text evidence="3">The sequence shown here is derived from an EMBL/GenBank/DDBJ whole genome shotgun (WGS) entry which is preliminary data.</text>
</comment>
<evidence type="ECO:0000256" key="1">
    <source>
        <dbReference type="SAM" id="MobiDB-lite"/>
    </source>
</evidence>
<organism evidence="3 4">
    <name type="scientific">Acuticoccus sediminis</name>
    <dbReference type="NCBI Taxonomy" id="2184697"/>
    <lineage>
        <taxon>Bacteria</taxon>
        <taxon>Pseudomonadati</taxon>
        <taxon>Pseudomonadota</taxon>
        <taxon>Alphaproteobacteria</taxon>
        <taxon>Hyphomicrobiales</taxon>
        <taxon>Amorphaceae</taxon>
        <taxon>Acuticoccus</taxon>
    </lineage>
</organism>
<dbReference type="Pfam" id="PF02120">
    <property type="entry name" value="Flg_hook"/>
    <property type="match status" value="1"/>
</dbReference>
<dbReference type="AlphaFoldDB" id="A0A8B2NUW7"/>
<evidence type="ECO:0000313" key="3">
    <source>
        <dbReference type="EMBL" id="RAI00963.1"/>
    </source>
</evidence>
<protein>
    <recommendedName>
        <fullName evidence="2">Flagellar hook-length control protein-like C-terminal domain-containing protein</fullName>
    </recommendedName>
</protein>
<dbReference type="Proteomes" id="UP000249590">
    <property type="component" value="Unassembled WGS sequence"/>
</dbReference>
<feature type="compositionally biased region" description="Basic and acidic residues" evidence="1">
    <location>
        <begin position="108"/>
        <end position="148"/>
    </location>
</feature>
<keyword evidence="4" id="KW-1185">Reference proteome</keyword>
<sequence length="559" mass="59488">MTRIVPDTKLAAPHLATRQGQPGPGFSLAFQQALAAALNSEVPSGDASPGETAPPPDEPSARAAAAKTGKPGRADLAHLLVADREARPKDAGRDAPEGGNRVAGAAARLEKRSDAGARDPRVTDRTETDPGRVEVHRADRTDGIRGEAVRNVAAADAVRHTPAEPATVARRSENGRSTVLPRREQAPGDGEPRTASGRPVRGVPEAEASVPPRRGLLRGEARDIPRQQSREVPADRPAARDRLAPSLPRTQVAGGTEPSAEARWTRPHQPRGEPDGPRPGIAGDLETAPRVRPDLLRRTPPADRGEMHGTARSVRADVVANMAPITVEDLDHQQQRRRMPQLRASESTPVHEALHSTVTRRETHFAPVMMPRREGTAAGSAAKSSGTDSPPPASDPASSAPDARAASDQLGRVLERTVAELRTSDVRAPSLQPADAAVRPQPRQAAGPVRVVEIQLQPAALGSLTVTMRLTAGALKVSVVASHRETATRLNEDRGELTQLIRRAGYDASEITVEAAASTQSGWGDDNPSPGGGDRREFEERRQRRPAVTESRGRRAIHV</sequence>
<feature type="compositionally biased region" description="Basic and acidic residues" evidence="1">
    <location>
        <begin position="533"/>
        <end position="542"/>
    </location>
</feature>
<evidence type="ECO:0000313" key="4">
    <source>
        <dbReference type="Proteomes" id="UP000249590"/>
    </source>
</evidence>
<name>A0A8B2NUW7_9HYPH</name>
<feature type="region of interest" description="Disordered" evidence="1">
    <location>
        <begin position="515"/>
        <end position="559"/>
    </location>
</feature>
<feature type="region of interest" description="Disordered" evidence="1">
    <location>
        <begin position="369"/>
        <end position="407"/>
    </location>
</feature>
<feature type="compositionally biased region" description="Low complexity" evidence="1">
    <location>
        <begin position="376"/>
        <end position="388"/>
    </location>
</feature>
<feature type="region of interest" description="Disordered" evidence="1">
    <location>
        <begin position="1"/>
        <end position="26"/>
    </location>
</feature>
<feature type="compositionally biased region" description="Basic and acidic residues" evidence="1">
    <location>
        <begin position="287"/>
        <end position="309"/>
    </location>
</feature>
<reference evidence="3 4" key="1">
    <citation type="submission" date="2018-05" db="EMBL/GenBank/DDBJ databases">
        <title>Acuticoccus sediminis sp. nov., isolated from deep-sea sediment of Indian Ocean.</title>
        <authorList>
            <person name="Liu X."/>
            <person name="Lai Q."/>
            <person name="Du Y."/>
            <person name="Sun F."/>
            <person name="Zhang X."/>
            <person name="Wang S."/>
            <person name="Shao Z."/>
        </authorList>
    </citation>
    <scope>NUCLEOTIDE SEQUENCE [LARGE SCALE GENOMIC DNA]</scope>
    <source>
        <strain evidence="3 4">PTG4-2</strain>
    </source>
</reference>
<dbReference type="InterPro" id="IPR021136">
    <property type="entry name" value="Flagellar_hook_control-like_C"/>
</dbReference>
<evidence type="ECO:0000259" key="2">
    <source>
        <dbReference type="Pfam" id="PF02120"/>
    </source>
</evidence>
<feature type="compositionally biased region" description="Basic and acidic residues" evidence="1">
    <location>
        <begin position="72"/>
        <end position="96"/>
    </location>
</feature>
<gene>
    <name evidence="3" type="ORF">DLJ53_17190</name>
</gene>
<proteinExistence type="predicted"/>
<dbReference type="OrthoDB" id="7676733at2"/>
<accession>A0A8B2NUW7</accession>
<dbReference type="EMBL" id="QHHQ01000003">
    <property type="protein sequence ID" value="RAI00963.1"/>
    <property type="molecule type" value="Genomic_DNA"/>
</dbReference>
<feature type="region of interest" description="Disordered" evidence="1">
    <location>
        <begin position="39"/>
        <end position="354"/>
    </location>
</feature>
<dbReference type="RefSeq" id="WP_111347470.1">
    <property type="nucleotide sequence ID" value="NZ_QHHQ01000003.1"/>
</dbReference>
<feature type="compositionally biased region" description="Basic and acidic residues" evidence="1">
    <location>
        <begin position="217"/>
        <end position="243"/>
    </location>
</feature>
<dbReference type="InterPro" id="IPR038610">
    <property type="entry name" value="FliK-like_C_sf"/>
</dbReference>
<feature type="compositionally biased region" description="Low complexity" evidence="1">
    <location>
        <begin position="395"/>
        <end position="407"/>
    </location>
</feature>
<feature type="domain" description="Flagellar hook-length control protein-like C-terminal" evidence="2">
    <location>
        <begin position="446"/>
        <end position="520"/>
    </location>
</feature>